<protein>
    <submittedName>
        <fullName evidence="1">Uncharacterized protein</fullName>
    </submittedName>
</protein>
<dbReference type="AlphaFoldDB" id="A0A1I1YIC6"/>
<sequence>MNDTRLAGIPATVERKPDKEKGAPAAATGQRIWQAIVDLHSAEQAITREVLVEATGYKMTIIDDHVTRMVECGRLRRVRAGLFVPIPQYEPPRPVYGSMTTDGFFVLEVGDQKVVMQPREARQAGALMAGQFMQLTSIQANHDLNQLVSELHEGLKAVRRDIGR</sequence>
<dbReference type="STRING" id="32040.SAMN04489710_11830"/>
<dbReference type="EMBL" id="FOMQ01000018">
    <property type="protein sequence ID" value="SFE19307.1"/>
    <property type="molecule type" value="Genomic_DNA"/>
</dbReference>
<gene>
    <name evidence="1" type="ORF">SAMN04489710_11830</name>
</gene>
<name>A0A1I1YIC6_9BURK</name>
<organism evidence="1 2">
    <name type="scientific">Paracidovorax konjaci</name>
    <dbReference type="NCBI Taxonomy" id="32040"/>
    <lineage>
        <taxon>Bacteria</taxon>
        <taxon>Pseudomonadati</taxon>
        <taxon>Pseudomonadota</taxon>
        <taxon>Betaproteobacteria</taxon>
        <taxon>Burkholderiales</taxon>
        <taxon>Comamonadaceae</taxon>
        <taxon>Paracidovorax</taxon>
    </lineage>
</organism>
<evidence type="ECO:0000313" key="2">
    <source>
        <dbReference type="Proteomes" id="UP000199517"/>
    </source>
</evidence>
<dbReference type="OrthoDB" id="6686991at2"/>
<reference evidence="2" key="1">
    <citation type="submission" date="2016-10" db="EMBL/GenBank/DDBJ databases">
        <authorList>
            <person name="Varghese N."/>
            <person name="Submissions S."/>
        </authorList>
    </citation>
    <scope>NUCLEOTIDE SEQUENCE [LARGE SCALE GENOMIC DNA]</scope>
    <source>
        <strain evidence="2">DSM 7481</strain>
    </source>
</reference>
<accession>A0A1I1YIC6</accession>
<dbReference type="RefSeq" id="WP_092956667.1">
    <property type="nucleotide sequence ID" value="NZ_FOMQ01000018.1"/>
</dbReference>
<proteinExistence type="predicted"/>
<keyword evidence="2" id="KW-1185">Reference proteome</keyword>
<dbReference type="Proteomes" id="UP000199517">
    <property type="component" value="Unassembled WGS sequence"/>
</dbReference>
<evidence type="ECO:0000313" key="1">
    <source>
        <dbReference type="EMBL" id="SFE19307.1"/>
    </source>
</evidence>